<dbReference type="CDD" id="cd05233">
    <property type="entry name" value="SDR_c"/>
    <property type="match status" value="1"/>
</dbReference>
<name>A0ABR8W0B4_9GAMM</name>
<dbReference type="Gene3D" id="3.40.50.720">
    <property type="entry name" value="NAD(P)-binding Rossmann-like Domain"/>
    <property type="match status" value="1"/>
</dbReference>
<dbReference type="SUPFAM" id="SSF51735">
    <property type="entry name" value="NAD(P)-binding Rossmann-fold domains"/>
    <property type="match status" value="1"/>
</dbReference>
<evidence type="ECO:0000256" key="2">
    <source>
        <dbReference type="ARBA" id="ARBA00022857"/>
    </source>
</evidence>
<dbReference type="PRINTS" id="PR00080">
    <property type="entry name" value="SDRFAMILY"/>
</dbReference>
<reference evidence="5 6" key="1">
    <citation type="submission" date="2020-08" db="EMBL/GenBank/DDBJ databases">
        <title>A Genomic Blueprint of the Chicken Gut Microbiome.</title>
        <authorList>
            <person name="Gilroy R."/>
            <person name="Ravi A."/>
            <person name="Getino M."/>
            <person name="Pursley I."/>
            <person name="Horton D.L."/>
            <person name="Alikhan N.-F."/>
            <person name="Baker D."/>
            <person name="Gharbi K."/>
            <person name="Hall N."/>
            <person name="Watson M."/>
            <person name="Adriaenssens E.M."/>
            <person name="Foster-Nyarko E."/>
            <person name="Jarju S."/>
            <person name="Secka A."/>
            <person name="Antonio M."/>
            <person name="Oren A."/>
            <person name="Chaudhuri R."/>
            <person name="La Ragione R.M."/>
            <person name="Hildebrand F."/>
            <person name="Pallen M.J."/>
        </authorList>
    </citation>
    <scope>NUCLEOTIDE SEQUENCE [LARGE SCALE GENOMIC DNA]</scope>
    <source>
        <strain evidence="5 6">Sa1BUA6</strain>
    </source>
</reference>
<keyword evidence="6" id="KW-1185">Reference proteome</keyword>
<dbReference type="InterPro" id="IPR020904">
    <property type="entry name" value="Sc_DH/Rdtase_CS"/>
</dbReference>
<dbReference type="PANTHER" id="PTHR43618">
    <property type="entry name" value="7-ALPHA-HYDROXYSTEROID DEHYDROGENASE"/>
    <property type="match status" value="1"/>
</dbReference>
<dbReference type="PANTHER" id="PTHR43618:SF8">
    <property type="entry name" value="7ALPHA-HYDROXYSTEROID DEHYDROGENASE"/>
    <property type="match status" value="1"/>
</dbReference>
<dbReference type="InterPro" id="IPR052178">
    <property type="entry name" value="Sec_Metab_Biosynth_SDR"/>
</dbReference>
<evidence type="ECO:0000256" key="1">
    <source>
        <dbReference type="ARBA" id="ARBA00006484"/>
    </source>
</evidence>
<dbReference type="PRINTS" id="PR00081">
    <property type="entry name" value="GDHRDH"/>
</dbReference>
<dbReference type="PROSITE" id="PS00061">
    <property type="entry name" value="ADH_SHORT"/>
    <property type="match status" value="1"/>
</dbReference>
<sequence>MNMFNIKDKNIIVTGASSGLGQHIAEFYAQQGANIVICARREKRLEQLKDKLEQLYQVKVYSYAFDINDRIAVQRMLQDLKEKQIPVHVLINNAGVGDSKRFLDYNDQDWDTIVGTNLKAPWMCAQEVASYMQAQKTAGSIINITSILSETINLGVSPYCASKAGLKHLTEVMAVELARFNIRVNAIAPGYMVTEINEDYLKSDAGQTILKRIPMRRFVEFSDLNGALLLLASEAGRGMTGIEIKVDCGHSCSPIS</sequence>
<protein>
    <submittedName>
        <fullName evidence="5">SDR family oxidoreductase</fullName>
    </submittedName>
</protein>
<evidence type="ECO:0000256" key="3">
    <source>
        <dbReference type="ARBA" id="ARBA00023002"/>
    </source>
</evidence>
<accession>A0ABR8W0B4</accession>
<dbReference type="Pfam" id="PF00106">
    <property type="entry name" value="adh_short"/>
    <property type="match status" value="1"/>
</dbReference>
<comment type="caution">
    <text evidence="5">The sequence shown here is derived from an EMBL/GenBank/DDBJ whole genome shotgun (WGS) entry which is preliminary data.</text>
</comment>
<evidence type="ECO:0000256" key="4">
    <source>
        <dbReference type="RuleBase" id="RU000363"/>
    </source>
</evidence>
<organism evidence="5 6">
    <name type="scientific">Acinetobacter pecorum</name>
    <dbReference type="NCBI Taxonomy" id="2762215"/>
    <lineage>
        <taxon>Bacteria</taxon>
        <taxon>Pseudomonadati</taxon>
        <taxon>Pseudomonadota</taxon>
        <taxon>Gammaproteobacteria</taxon>
        <taxon>Moraxellales</taxon>
        <taxon>Moraxellaceae</taxon>
        <taxon>Acinetobacter</taxon>
    </lineage>
</organism>
<dbReference type="Proteomes" id="UP000621930">
    <property type="component" value="Unassembled WGS sequence"/>
</dbReference>
<proteinExistence type="inferred from homology"/>
<evidence type="ECO:0000313" key="5">
    <source>
        <dbReference type="EMBL" id="MBD8010423.1"/>
    </source>
</evidence>
<keyword evidence="3" id="KW-0560">Oxidoreductase</keyword>
<comment type="similarity">
    <text evidence="1 4">Belongs to the short-chain dehydrogenases/reductases (SDR) family.</text>
</comment>
<dbReference type="InterPro" id="IPR036291">
    <property type="entry name" value="NAD(P)-bd_dom_sf"/>
</dbReference>
<gene>
    <name evidence="5" type="ORF">H9629_13910</name>
</gene>
<keyword evidence="2" id="KW-0521">NADP</keyword>
<evidence type="ECO:0000313" key="6">
    <source>
        <dbReference type="Proteomes" id="UP000621930"/>
    </source>
</evidence>
<dbReference type="EMBL" id="JACSPT010000024">
    <property type="protein sequence ID" value="MBD8010423.1"/>
    <property type="molecule type" value="Genomic_DNA"/>
</dbReference>
<dbReference type="InterPro" id="IPR002347">
    <property type="entry name" value="SDR_fam"/>
</dbReference>